<sequence>MFQRLYSTLLRGGSASALEGTFEILPLVLRRSDNVSGDAPNCPPPAASLHWWTSPGHPLCKLATLAFLLDGYACFPELLRPIPVQSVYQNAPLRSSPDKWVRCDVVHPRTETRLQAPGPPPSPHAQATDSLQAAIHPRQPPVVWRFQVMCPMHRAECIEIALDLPVAVDSALARVAQKLTALDLDFASTIVPVQPQPVSGYATLVLTGDWLEAEGNTVVIYDLRAMGGPMFAQHLCIAASYGDISSIAARFHLANWQAFAFGSQTPVSPGTRFRSVHGGLIKIVQQGTIPSWGCSFEGMLSGRTEWCSECPLYWEGPSQSVLVADFDRTIALRRIPFNCATLRASVSKLLGIAQTRLVLDHPQKGTLENVLHFGEPCSGVVAAREAPTVRDSTNRGFCVFLDPRQVGRQICKLHIMQPEVSADDLARFAGILRSPQGFFTSFCADRATSGRLVVQDGDVITFGFCPIEPASASSIDGPSDSCPPVIDTPQRHDDTPATAEFRLLREPYSTSLADRERIEQIRDEAEADGRVWPYLPADDPFAQEQVAIANDVQFGSGEVCRLVFVILTPGMANETVAVLLTLPATLEDALDAVADARNGHNRQFFPHLGVVQPQPFLDFGTLHALPEWCPDENVVCFNLADWDGRFYTTIMPPRATREDIIHHAGITVPDAVNVLVGTSVDPLADAAWADLTIGCCVSFYPRHMLPGPYFFLHDMLLAAATWATAPAIPAVPASDFDNRICAVCETGCRLVRRLGLDSSPELAIASALDMSDGDLLKQESAPAVYDAALHGWPCHRVFAVAEPADPITGWLLVATASGAVRVNDVCQRLTTFCPDGYRVFLAGVNMQEEFYHPHPGQVVTAAFVLCSPPASIADEDDGEDDDFDQSPDTSSSDPHDPPYAIDGGSRREPDAVDSSGYVAAFFASVGVPSPHDTPALQIGVDDPEPVVAGAHPEARTPVPFLLFTPDYCPEQVTVDLTIPATVRQALDSVQANRSETGQRRFPMLHVVEPQPLVTTAVLLALPDWCRSVYVIIDCSRFLGTVFCLFVSPRMTYEAILTAAGIDVHAPVAVFVHTAPMPLQPGQAVDLQLGYCASITRLPSPPLAMANLHTLLLSSEGWGPFFNVTGRPGQWICLLTDTEPFMFQLHQDRRQSLRADIANALGREAFGLTVVPSAPRITDYFDRGFFASGVGIATYTAGARVGTPHAVYFLDLRPILCDFAWGLAPEGVIQAEPLVARFDSYAPEGCRTQVTGARVEHTDDGLLFHVQTGSILTVDYVLHEFESSQTGDESSDEPSDSADPSDHETSDPDSDHDAVNDQEPSLQEADAVLQDGAVSGPRLVGTCCSVGSSLCLSAYEQFPLIGCRLPYDAQPDSHLARGSDSAVADLHRYVDETGVPPAMREPATPDLFRVPHDDIDIMQPAFVDALLVTLSPGYSPDLSLVPLAMPASVEDACDHLLDVRDEALKRRFPIVVPVVPQPFAACALFVALPAWDPRLILAAFHLPARPERVFSHAVASRVSREALLVTAGFGSGSQVDVFVAGNQLPLQMGEIVDSFVGMTVTIQPHGGSPPVPRLIQGMLASATGWDPQMTFPFVVSPALWLLTDHEPCRFPLEGINAESLRPEIASCLGYALGDMVLQAALSGPDDFEDLGFSCSAVVVASQRFQSLPGNSSIIFLCDLRPLLRGIVWKEATYPALSIAALAALLDIRCPSGFHIVVSGAPQHPGPDGPILELAPGRCIVVELTDGPLGHDPSTGNGILIFEEVPDDPESDAPNPAVLQPRGGDNHTHIVQTPAAGPPLARELRGSPALVAAAHFGAYYCGASRIWVDKWQWGSSQHALLESLPTLASVLNCFAGCQNIPATFLDSAFARFASALTRTVATGYATGPVTGPCSRSAYQDSSCTSTFLAHVGVCVWVLGAWCSGSLAVLLLSAFRLLTCGKLSWFVLVYVLLLLRSVHAVQLPPLPSHANVAVTVPFHDACESDCVNAMHHDMRPILRPLPTPCRQRVLCDDLLHQCLEEATQQHQTLLWQSCHQQEGYPFYEAATLLDALIEHFADTPDQSLQRTIGHRCPYATGSTMESSQSSQSPDVVDLLPWNTCLRLITALAPFRGRALDAFLLELRNACTPGDMYFFSDGSFFPPTSVRHSRAGWAVVCIDPHMDSLALALGCVPDFLMCEGAPLSPYLAECTGLLAAGLIRINAFSHRRAVFCSDCTAAVEAAAGRCAFQVEGIPQAMCSVHAFAQQVFGSLDRYQYTPGHTGIVANELADVASKYAACRRRVSCGLVAMHTRLHFWLSDGATLLPWAAVALQSICGHSDMPPLNTANVGDNSHHQGLSLPQLLEPFMPLHALRAPIVDHGSEGVEDCVSSSHLLCVL</sequence>
<dbReference type="InterPro" id="IPR012337">
    <property type="entry name" value="RNaseH-like_sf"/>
</dbReference>
<evidence type="ECO:0000256" key="1">
    <source>
        <dbReference type="SAM" id="MobiDB-lite"/>
    </source>
</evidence>
<dbReference type="EMBL" id="LSRX01000005">
    <property type="protein sequence ID" value="OLQ15285.1"/>
    <property type="molecule type" value="Genomic_DNA"/>
</dbReference>
<dbReference type="Proteomes" id="UP000186817">
    <property type="component" value="Unassembled WGS sequence"/>
</dbReference>
<comment type="caution">
    <text evidence="2">The sequence shown here is derived from an EMBL/GenBank/DDBJ whole genome shotgun (WGS) entry which is preliminary data.</text>
</comment>
<evidence type="ECO:0000313" key="3">
    <source>
        <dbReference type="Proteomes" id="UP000186817"/>
    </source>
</evidence>
<reference evidence="2 3" key="1">
    <citation type="submission" date="2016-02" db="EMBL/GenBank/DDBJ databases">
        <title>Genome analysis of coral dinoflagellate symbionts highlights evolutionary adaptations to a symbiotic lifestyle.</title>
        <authorList>
            <person name="Aranda M."/>
            <person name="Li Y."/>
            <person name="Liew Y.J."/>
            <person name="Baumgarten S."/>
            <person name="Simakov O."/>
            <person name="Wilson M."/>
            <person name="Piel J."/>
            <person name="Ashoor H."/>
            <person name="Bougouffa S."/>
            <person name="Bajic V.B."/>
            <person name="Ryu T."/>
            <person name="Ravasi T."/>
            <person name="Bayer T."/>
            <person name="Micklem G."/>
            <person name="Kim H."/>
            <person name="Bhak J."/>
            <person name="Lajeunesse T.C."/>
            <person name="Voolstra C.R."/>
        </authorList>
    </citation>
    <scope>NUCLEOTIDE SEQUENCE [LARGE SCALE GENOMIC DNA]</scope>
    <source>
        <strain evidence="2 3">CCMP2467</strain>
    </source>
</reference>
<gene>
    <name evidence="2" type="ORF">AK812_SmicGene539</name>
</gene>
<feature type="region of interest" description="Disordered" evidence="1">
    <location>
        <begin position="1281"/>
        <end position="1319"/>
    </location>
</feature>
<protein>
    <submittedName>
        <fullName evidence="2">Uncharacterized protein</fullName>
    </submittedName>
</protein>
<name>A0A1Q9F6G0_SYMMI</name>
<feature type="compositionally biased region" description="Acidic residues" evidence="1">
    <location>
        <begin position="873"/>
        <end position="885"/>
    </location>
</feature>
<feature type="region of interest" description="Disordered" evidence="1">
    <location>
        <begin position="870"/>
        <end position="911"/>
    </location>
</feature>
<proteinExistence type="predicted"/>
<dbReference type="SUPFAM" id="SSF53098">
    <property type="entry name" value="Ribonuclease H-like"/>
    <property type="match status" value="1"/>
</dbReference>
<feature type="compositionally biased region" description="Basic and acidic residues" evidence="1">
    <location>
        <begin position="1299"/>
        <end position="1314"/>
    </location>
</feature>
<evidence type="ECO:0000313" key="2">
    <source>
        <dbReference type="EMBL" id="OLQ15285.1"/>
    </source>
</evidence>
<keyword evidence="3" id="KW-1185">Reference proteome</keyword>
<accession>A0A1Q9F6G0</accession>
<organism evidence="2 3">
    <name type="scientific">Symbiodinium microadriaticum</name>
    <name type="common">Dinoflagellate</name>
    <name type="synonym">Zooxanthella microadriatica</name>
    <dbReference type="NCBI Taxonomy" id="2951"/>
    <lineage>
        <taxon>Eukaryota</taxon>
        <taxon>Sar</taxon>
        <taxon>Alveolata</taxon>
        <taxon>Dinophyceae</taxon>
        <taxon>Suessiales</taxon>
        <taxon>Symbiodiniaceae</taxon>
        <taxon>Symbiodinium</taxon>
    </lineage>
</organism>
<dbReference type="OrthoDB" id="410489at2759"/>